<dbReference type="GO" id="GO:1990904">
    <property type="term" value="C:ribonucleoprotein complex"/>
    <property type="evidence" value="ECO:0007669"/>
    <property type="project" value="UniProtKB-KW"/>
</dbReference>
<dbReference type="GO" id="GO:0000027">
    <property type="term" value="P:ribosomal large subunit assembly"/>
    <property type="evidence" value="ECO:0007669"/>
    <property type="project" value="UniProtKB-UniRule"/>
</dbReference>
<evidence type="ECO:0000256" key="7">
    <source>
        <dbReference type="HAMAP-Rule" id="MF_00382"/>
    </source>
</evidence>
<dbReference type="GO" id="GO:0005840">
    <property type="term" value="C:ribosome"/>
    <property type="evidence" value="ECO:0007669"/>
    <property type="project" value="UniProtKB-KW"/>
</dbReference>
<keyword evidence="5 7" id="KW-0687">Ribonucleoprotein</keyword>
<evidence type="ECO:0000256" key="4">
    <source>
        <dbReference type="ARBA" id="ARBA00022980"/>
    </source>
</evidence>
<dbReference type="Proteomes" id="UP000319383">
    <property type="component" value="Chromosome"/>
</dbReference>
<evidence type="ECO:0000256" key="8">
    <source>
        <dbReference type="RuleBase" id="RU000560"/>
    </source>
</evidence>
<dbReference type="InterPro" id="IPR005813">
    <property type="entry name" value="Ribosomal_bL20"/>
</dbReference>
<dbReference type="Pfam" id="PF00453">
    <property type="entry name" value="Ribosomal_L20"/>
    <property type="match status" value="1"/>
</dbReference>
<keyword evidence="10" id="KW-1185">Reference proteome</keyword>
<evidence type="ECO:0000313" key="9">
    <source>
        <dbReference type="EMBL" id="QDU46141.1"/>
    </source>
</evidence>
<dbReference type="EMBL" id="CP036276">
    <property type="protein sequence ID" value="QDU46141.1"/>
    <property type="molecule type" value="Genomic_DNA"/>
</dbReference>
<dbReference type="FunFam" id="1.10.1900.20:FF:000001">
    <property type="entry name" value="50S ribosomal protein L20"/>
    <property type="match status" value="1"/>
</dbReference>
<evidence type="ECO:0000256" key="6">
    <source>
        <dbReference type="ARBA" id="ARBA00035172"/>
    </source>
</evidence>
<dbReference type="GO" id="GO:0003735">
    <property type="term" value="F:structural constituent of ribosome"/>
    <property type="evidence" value="ECO:0007669"/>
    <property type="project" value="InterPro"/>
</dbReference>
<evidence type="ECO:0000313" key="10">
    <source>
        <dbReference type="Proteomes" id="UP000319383"/>
    </source>
</evidence>
<dbReference type="OrthoDB" id="9808966at2"/>
<dbReference type="RefSeq" id="WP_145378675.1">
    <property type="nucleotide sequence ID" value="NZ_CAXBED010000117.1"/>
</dbReference>
<dbReference type="PRINTS" id="PR00062">
    <property type="entry name" value="RIBOSOMALL20"/>
</dbReference>
<dbReference type="CDD" id="cd07026">
    <property type="entry name" value="Ribosomal_L20"/>
    <property type="match status" value="1"/>
</dbReference>
<comment type="function">
    <text evidence="7 8">Binds directly to 23S ribosomal RNA and is necessary for the in vitro assembly process of the 50S ribosomal subunit. It is not involved in the protein synthesizing functions of that subunit.</text>
</comment>
<dbReference type="Gene3D" id="1.10.1900.20">
    <property type="entry name" value="Ribosomal protein L20"/>
    <property type="match status" value="1"/>
</dbReference>
<dbReference type="PANTHER" id="PTHR10986">
    <property type="entry name" value="39S RIBOSOMAL PROTEIN L20"/>
    <property type="match status" value="1"/>
</dbReference>
<organism evidence="9 10">
    <name type="scientific">Symmachiella dynata</name>
    <dbReference type="NCBI Taxonomy" id="2527995"/>
    <lineage>
        <taxon>Bacteria</taxon>
        <taxon>Pseudomonadati</taxon>
        <taxon>Planctomycetota</taxon>
        <taxon>Planctomycetia</taxon>
        <taxon>Planctomycetales</taxon>
        <taxon>Planctomycetaceae</taxon>
        <taxon>Symmachiella</taxon>
    </lineage>
</organism>
<dbReference type="GO" id="GO:0019843">
    <property type="term" value="F:rRNA binding"/>
    <property type="evidence" value="ECO:0007669"/>
    <property type="project" value="UniProtKB-UniRule"/>
</dbReference>
<keyword evidence="4 7" id="KW-0689">Ribosomal protein</keyword>
<gene>
    <name evidence="7 9" type="primary">rplT</name>
    <name evidence="9" type="ORF">Mal52_46380</name>
</gene>
<dbReference type="GO" id="GO:0006412">
    <property type="term" value="P:translation"/>
    <property type="evidence" value="ECO:0007669"/>
    <property type="project" value="InterPro"/>
</dbReference>
<dbReference type="InterPro" id="IPR035566">
    <property type="entry name" value="Ribosomal_protein_bL20_C"/>
</dbReference>
<evidence type="ECO:0000256" key="2">
    <source>
        <dbReference type="ARBA" id="ARBA00022730"/>
    </source>
</evidence>
<dbReference type="NCBIfam" id="TIGR01032">
    <property type="entry name" value="rplT_bact"/>
    <property type="match status" value="1"/>
</dbReference>
<dbReference type="SUPFAM" id="SSF74731">
    <property type="entry name" value="Ribosomal protein L20"/>
    <property type="match status" value="1"/>
</dbReference>
<dbReference type="HAMAP" id="MF_00382">
    <property type="entry name" value="Ribosomal_bL20"/>
    <property type="match status" value="1"/>
</dbReference>
<evidence type="ECO:0000256" key="5">
    <source>
        <dbReference type="ARBA" id="ARBA00023274"/>
    </source>
</evidence>
<protein>
    <recommendedName>
        <fullName evidence="6 7">Large ribosomal subunit protein bL20</fullName>
    </recommendedName>
</protein>
<evidence type="ECO:0000256" key="3">
    <source>
        <dbReference type="ARBA" id="ARBA00022884"/>
    </source>
</evidence>
<keyword evidence="2 7" id="KW-0699">rRNA-binding</keyword>
<name>A0A517ZUI2_9PLAN</name>
<evidence type="ECO:0000256" key="1">
    <source>
        <dbReference type="ARBA" id="ARBA00007698"/>
    </source>
</evidence>
<reference evidence="9 10" key="1">
    <citation type="submission" date="2019-02" db="EMBL/GenBank/DDBJ databases">
        <title>Deep-cultivation of Planctomycetes and their phenomic and genomic characterization uncovers novel biology.</title>
        <authorList>
            <person name="Wiegand S."/>
            <person name="Jogler M."/>
            <person name="Boedeker C."/>
            <person name="Pinto D."/>
            <person name="Vollmers J."/>
            <person name="Rivas-Marin E."/>
            <person name="Kohn T."/>
            <person name="Peeters S.H."/>
            <person name="Heuer A."/>
            <person name="Rast P."/>
            <person name="Oberbeckmann S."/>
            <person name="Bunk B."/>
            <person name="Jeske O."/>
            <person name="Meyerdierks A."/>
            <person name="Storesund J.E."/>
            <person name="Kallscheuer N."/>
            <person name="Luecker S."/>
            <person name="Lage O.M."/>
            <person name="Pohl T."/>
            <person name="Merkel B.J."/>
            <person name="Hornburger P."/>
            <person name="Mueller R.-W."/>
            <person name="Bruemmer F."/>
            <person name="Labrenz M."/>
            <person name="Spormann A.M."/>
            <person name="Op den Camp H."/>
            <person name="Overmann J."/>
            <person name="Amann R."/>
            <person name="Jetten M.S.M."/>
            <person name="Mascher T."/>
            <person name="Medema M.H."/>
            <person name="Devos D.P."/>
            <person name="Kaster A.-K."/>
            <person name="Ovreas L."/>
            <person name="Rohde M."/>
            <person name="Galperin M.Y."/>
            <person name="Jogler C."/>
        </authorList>
    </citation>
    <scope>NUCLEOTIDE SEQUENCE [LARGE SCALE GENOMIC DNA]</scope>
    <source>
        <strain evidence="9 10">Mal52</strain>
    </source>
</reference>
<dbReference type="KEGG" id="sdyn:Mal52_46380"/>
<comment type="similarity">
    <text evidence="1 7 8">Belongs to the bacterial ribosomal protein bL20 family.</text>
</comment>
<accession>A0A517ZUI2</accession>
<proteinExistence type="inferred from homology"/>
<keyword evidence="3 7" id="KW-0694">RNA-binding</keyword>
<dbReference type="AlphaFoldDB" id="A0A517ZUI2"/>
<dbReference type="Gene3D" id="6.10.160.10">
    <property type="match status" value="1"/>
</dbReference>
<sequence length="120" mass="13930">MRVRKGAARRRAKKRLFKEARGNFGGRKNLTRTVKETLVRSRAFAYRDRRVRKRDMRRLWITRITAACRSRGMSYSRFINGLLKAEIALNRKSLSELAIHEPQIFDELVELAQAQVAAAA</sequence>